<dbReference type="Gene3D" id="3.40.50.1240">
    <property type="entry name" value="Phosphoglycerate mutase-like"/>
    <property type="match status" value="1"/>
</dbReference>
<protein>
    <submittedName>
        <fullName evidence="1">2,3-bisphosphoglycerate-dependent phosphoglycerate mutase</fullName>
        <ecNumber evidence="1">5.4.2.11</ecNumber>
    </submittedName>
</protein>
<organism evidence="1">
    <name type="scientific">bioreactor metagenome</name>
    <dbReference type="NCBI Taxonomy" id="1076179"/>
    <lineage>
        <taxon>unclassified sequences</taxon>
        <taxon>metagenomes</taxon>
        <taxon>ecological metagenomes</taxon>
    </lineage>
</organism>
<dbReference type="EMBL" id="VSSQ01055243">
    <property type="protein sequence ID" value="MPN09155.1"/>
    <property type="molecule type" value="Genomic_DNA"/>
</dbReference>
<evidence type="ECO:0000313" key="1">
    <source>
        <dbReference type="EMBL" id="MPN09155.1"/>
    </source>
</evidence>
<keyword evidence="1" id="KW-0413">Isomerase</keyword>
<dbReference type="GO" id="GO:0016791">
    <property type="term" value="F:phosphatase activity"/>
    <property type="evidence" value="ECO:0007669"/>
    <property type="project" value="TreeGrafter"/>
</dbReference>
<dbReference type="Pfam" id="PF00300">
    <property type="entry name" value="His_Phos_1"/>
    <property type="match status" value="1"/>
</dbReference>
<dbReference type="PANTHER" id="PTHR48100:SF1">
    <property type="entry name" value="HISTIDINE PHOSPHATASE FAMILY PROTEIN-RELATED"/>
    <property type="match status" value="1"/>
</dbReference>
<dbReference type="InterPro" id="IPR050275">
    <property type="entry name" value="PGM_Phosphatase"/>
</dbReference>
<dbReference type="GO" id="GO:0004619">
    <property type="term" value="F:phosphoglycerate mutase activity"/>
    <property type="evidence" value="ECO:0007669"/>
    <property type="project" value="UniProtKB-EC"/>
</dbReference>
<accession>A0A645F492</accession>
<sequence length="223" mass="25692">MILLVRHGEATHHTEHLTGGWTDSVLTEKGKSQMRFLAAKLAKDFARHRIRTRILASDLRRAKDSAQIIAEVLSEQVEVMPFLREKNNGQAAGLDERTARTLYVSPPSPKEIDHRNYPGGETRREFFDRTINGIKTINNLERENFIIVAHKGTIQNIIFDWIGFNIEEVSERNFSFDILPASITVLGINKWQEHAIFLLNETSHLHRDDGFGLFQFKYGINRR</sequence>
<proteinExistence type="predicted"/>
<dbReference type="PANTHER" id="PTHR48100">
    <property type="entry name" value="BROAD-SPECIFICITY PHOSPHATASE YOR283W-RELATED"/>
    <property type="match status" value="1"/>
</dbReference>
<reference evidence="1" key="1">
    <citation type="submission" date="2019-08" db="EMBL/GenBank/DDBJ databases">
        <authorList>
            <person name="Kucharzyk K."/>
            <person name="Murdoch R.W."/>
            <person name="Higgins S."/>
            <person name="Loffler F."/>
        </authorList>
    </citation>
    <scope>NUCLEOTIDE SEQUENCE</scope>
</reference>
<dbReference type="CDD" id="cd07067">
    <property type="entry name" value="HP_PGM_like"/>
    <property type="match status" value="1"/>
</dbReference>
<dbReference type="AlphaFoldDB" id="A0A645F492"/>
<dbReference type="InterPro" id="IPR013078">
    <property type="entry name" value="His_Pase_superF_clade-1"/>
</dbReference>
<dbReference type="EC" id="5.4.2.11" evidence="1"/>
<comment type="caution">
    <text evidence="1">The sequence shown here is derived from an EMBL/GenBank/DDBJ whole genome shotgun (WGS) entry which is preliminary data.</text>
</comment>
<dbReference type="SMART" id="SM00855">
    <property type="entry name" value="PGAM"/>
    <property type="match status" value="1"/>
</dbReference>
<gene>
    <name evidence="1" type="primary">gpmA_26</name>
    <name evidence="1" type="ORF">SDC9_156443</name>
</gene>
<dbReference type="InterPro" id="IPR029033">
    <property type="entry name" value="His_PPase_superfam"/>
</dbReference>
<dbReference type="GO" id="GO:0005737">
    <property type="term" value="C:cytoplasm"/>
    <property type="evidence" value="ECO:0007669"/>
    <property type="project" value="TreeGrafter"/>
</dbReference>
<name>A0A645F492_9ZZZZ</name>
<dbReference type="SUPFAM" id="SSF53254">
    <property type="entry name" value="Phosphoglycerate mutase-like"/>
    <property type="match status" value="1"/>
</dbReference>